<organism evidence="1 2">
    <name type="scientific">Riccia fluitans</name>
    <dbReference type="NCBI Taxonomy" id="41844"/>
    <lineage>
        <taxon>Eukaryota</taxon>
        <taxon>Viridiplantae</taxon>
        <taxon>Streptophyta</taxon>
        <taxon>Embryophyta</taxon>
        <taxon>Marchantiophyta</taxon>
        <taxon>Marchantiopsida</taxon>
        <taxon>Marchantiidae</taxon>
        <taxon>Marchantiales</taxon>
        <taxon>Ricciaceae</taxon>
        <taxon>Riccia</taxon>
    </lineage>
</organism>
<reference evidence="1 2" key="1">
    <citation type="submission" date="2024-09" db="EMBL/GenBank/DDBJ databases">
        <title>Chromosome-scale assembly of Riccia fluitans.</title>
        <authorList>
            <person name="Paukszto L."/>
            <person name="Sawicki J."/>
            <person name="Karawczyk K."/>
            <person name="Piernik-Szablinska J."/>
            <person name="Szczecinska M."/>
            <person name="Mazdziarz M."/>
        </authorList>
    </citation>
    <scope>NUCLEOTIDE SEQUENCE [LARGE SCALE GENOMIC DNA]</scope>
    <source>
        <strain evidence="1">Rf_01</strain>
        <tissue evidence="1">Aerial parts of the thallus</tissue>
    </source>
</reference>
<keyword evidence="2" id="KW-1185">Reference proteome</keyword>
<evidence type="ECO:0000313" key="1">
    <source>
        <dbReference type="EMBL" id="KAL2630099.1"/>
    </source>
</evidence>
<accession>A0ABD1YKG9</accession>
<dbReference type="EMBL" id="JBHFFA010000004">
    <property type="protein sequence ID" value="KAL2630099.1"/>
    <property type="molecule type" value="Genomic_DNA"/>
</dbReference>
<dbReference type="AlphaFoldDB" id="A0ABD1YKG9"/>
<dbReference type="InterPro" id="IPR021373">
    <property type="entry name" value="DUF2993"/>
</dbReference>
<proteinExistence type="predicted"/>
<dbReference type="Proteomes" id="UP001605036">
    <property type="component" value="Unassembled WGS sequence"/>
</dbReference>
<dbReference type="Pfam" id="PF11209">
    <property type="entry name" value="LmeA"/>
    <property type="match status" value="1"/>
</dbReference>
<protein>
    <submittedName>
        <fullName evidence="1">Uncharacterized protein</fullName>
    </submittedName>
</protein>
<name>A0ABD1YKG9_9MARC</name>
<sequence>MDSSVSRCFLLPVWWGPRPGARGHRHDALHKSLVFSHSTHGPSARLVLWRNYLDFDCSVSRTKLGDLIRAHLAKRQISEVEEVENENQSFLGALIGKALSTYVQSQMENCGHVEVRIAGSSKEIFQGQVKKVKISAKQGVFKGISFSDVNISATSIQLKLGKKRLLQEPLQVKASISIGEEDFKSSLGSPLLFQHVKELLPRQFSTAKSLSEVQVGMQNGIILFTLNKQEKTKTYGRKAFSDSPSSVALSFNLGGDGQSISVSNVQGREPSGNYVVDKNFSLSSETTLKELRIADSRMLIEGDFLLIP</sequence>
<comment type="caution">
    <text evidence="1">The sequence shown here is derived from an EMBL/GenBank/DDBJ whole genome shotgun (WGS) entry which is preliminary data.</text>
</comment>
<gene>
    <name evidence="1" type="ORF">R1flu_014785</name>
</gene>
<evidence type="ECO:0000313" key="2">
    <source>
        <dbReference type="Proteomes" id="UP001605036"/>
    </source>
</evidence>